<evidence type="ECO:0000256" key="2">
    <source>
        <dbReference type="ARBA" id="ARBA00022771"/>
    </source>
</evidence>
<name>A0A165HT02_EXIGL</name>
<dbReference type="Pfam" id="PF01753">
    <property type="entry name" value="zf-MYND"/>
    <property type="match status" value="1"/>
</dbReference>
<dbReference type="SUPFAM" id="SSF144232">
    <property type="entry name" value="HIT/MYND zinc finger-like"/>
    <property type="match status" value="1"/>
</dbReference>
<keyword evidence="1" id="KW-0479">Metal-binding</keyword>
<keyword evidence="7" id="KW-1185">Reference proteome</keyword>
<dbReference type="PROSITE" id="PS50865">
    <property type="entry name" value="ZF_MYND_2"/>
    <property type="match status" value="1"/>
</dbReference>
<gene>
    <name evidence="6" type="ORF">EXIGLDRAFT_598548</name>
</gene>
<proteinExistence type="predicted"/>
<dbReference type="GO" id="GO:0008270">
    <property type="term" value="F:zinc ion binding"/>
    <property type="evidence" value="ECO:0007669"/>
    <property type="project" value="UniProtKB-KW"/>
</dbReference>
<accession>A0A165HT02</accession>
<reference evidence="6 7" key="1">
    <citation type="journal article" date="2016" name="Mol. Biol. Evol.">
        <title>Comparative Genomics of Early-Diverging Mushroom-Forming Fungi Provides Insights into the Origins of Lignocellulose Decay Capabilities.</title>
        <authorList>
            <person name="Nagy L.G."/>
            <person name="Riley R."/>
            <person name="Tritt A."/>
            <person name="Adam C."/>
            <person name="Daum C."/>
            <person name="Floudas D."/>
            <person name="Sun H."/>
            <person name="Yadav J.S."/>
            <person name="Pangilinan J."/>
            <person name="Larsson K.H."/>
            <person name="Matsuura K."/>
            <person name="Barry K."/>
            <person name="Labutti K."/>
            <person name="Kuo R."/>
            <person name="Ohm R.A."/>
            <person name="Bhattacharya S.S."/>
            <person name="Shirouzu T."/>
            <person name="Yoshinaga Y."/>
            <person name="Martin F.M."/>
            <person name="Grigoriev I.V."/>
            <person name="Hibbett D.S."/>
        </authorList>
    </citation>
    <scope>NUCLEOTIDE SEQUENCE [LARGE SCALE GENOMIC DNA]</scope>
    <source>
        <strain evidence="6 7">HHB12029</strain>
    </source>
</reference>
<dbReference type="OrthoDB" id="341421at2759"/>
<sequence length="130" mass="15164">PYDPVTRRPRFCLKIDRPSNSTLLSQLIDAGVLLRTDHPDLPDSGPVVEVALADAEISHVCIRCIRVNWDDYKSRELPDKPRLSRCAKCKVARYCNSKCQRSDWPRHKIECDAWVTKPWLCEFTMEEEHR</sequence>
<evidence type="ECO:0000256" key="4">
    <source>
        <dbReference type="PROSITE-ProRule" id="PRU00134"/>
    </source>
</evidence>
<evidence type="ECO:0000256" key="1">
    <source>
        <dbReference type="ARBA" id="ARBA00022723"/>
    </source>
</evidence>
<dbReference type="InParanoid" id="A0A165HT02"/>
<protein>
    <recommendedName>
        <fullName evidence="5">MYND-type domain-containing protein</fullName>
    </recommendedName>
</protein>
<dbReference type="Gene3D" id="6.10.140.2220">
    <property type="match status" value="1"/>
</dbReference>
<keyword evidence="3" id="KW-0862">Zinc</keyword>
<feature type="domain" description="MYND-type" evidence="5">
    <location>
        <begin position="61"/>
        <end position="111"/>
    </location>
</feature>
<dbReference type="InterPro" id="IPR002893">
    <property type="entry name" value="Znf_MYND"/>
</dbReference>
<feature type="non-terminal residue" evidence="6">
    <location>
        <position position="1"/>
    </location>
</feature>
<evidence type="ECO:0000259" key="5">
    <source>
        <dbReference type="PROSITE" id="PS50865"/>
    </source>
</evidence>
<dbReference type="EMBL" id="KV426008">
    <property type="protein sequence ID" value="KZV92422.1"/>
    <property type="molecule type" value="Genomic_DNA"/>
</dbReference>
<dbReference type="Proteomes" id="UP000077266">
    <property type="component" value="Unassembled WGS sequence"/>
</dbReference>
<organism evidence="6 7">
    <name type="scientific">Exidia glandulosa HHB12029</name>
    <dbReference type="NCBI Taxonomy" id="1314781"/>
    <lineage>
        <taxon>Eukaryota</taxon>
        <taxon>Fungi</taxon>
        <taxon>Dikarya</taxon>
        <taxon>Basidiomycota</taxon>
        <taxon>Agaricomycotina</taxon>
        <taxon>Agaricomycetes</taxon>
        <taxon>Auriculariales</taxon>
        <taxon>Exidiaceae</taxon>
        <taxon>Exidia</taxon>
    </lineage>
</organism>
<evidence type="ECO:0000313" key="7">
    <source>
        <dbReference type="Proteomes" id="UP000077266"/>
    </source>
</evidence>
<keyword evidence="2 4" id="KW-0863">Zinc-finger</keyword>
<feature type="non-terminal residue" evidence="6">
    <location>
        <position position="130"/>
    </location>
</feature>
<evidence type="ECO:0000313" key="6">
    <source>
        <dbReference type="EMBL" id="KZV92422.1"/>
    </source>
</evidence>
<dbReference type="STRING" id="1314781.A0A165HT02"/>
<dbReference type="AlphaFoldDB" id="A0A165HT02"/>
<evidence type="ECO:0000256" key="3">
    <source>
        <dbReference type="ARBA" id="ARBA00022833"/>
    </source>
</evidence>